<proteinExistence type="predicted"/>
<sequence>SQPTPQAPFAVIVFLGFALLLVHAPAQAAPLGTKGSVAVSPFCKAYRCQLINKRGSQLYSGKAPPLGTHHAYSLPGFKGIELWTERLPDGTLMQAELVMAGEVWHKVPVATRKKMIDLMVRDFMGVAPSQLETTNFGGNPRTDQRYRLNPVEHCVGLLDESGGWAGPAHRGMSCEWVDWRPENTYVIGFYR</sequence>
<organism evidence="2 3">
    <name type="scientific">Deinococcus rhizophilus</name>
    <dbReference type="NCBI Taxonomy" id="3049544"/>
    <lineage>
        <taxon>Bacteria</taxon>
        <taxon>Thermotogati</taxon>
        <taxon>Deinococcota</taxon>
        <taxon>Deinococci</taxon>
        <taxon>Deinococcales</taxon>
        <taxon>Deinococcaceae</taxon>
        <taxon>Deinococcus</taxon>
    </lineage>
</organism>
<evidence type="ECO:0000313" key="2">
    <source>
        <dbReference type="EMBL" id="MDL2344175.1"/>
    </source>
</evidence>
<feature type="chain" id="PRO_5045254644" evidence="1">
    <location>
        <begin position="29"/>
        <end position="191"/>
    </location>
</feature>
<feature type="non-terminal residue" evidence="2">
    <location>
        <position position="1"/>
    </location>
</feature>
<protein>
    <submittedName>
        <fullName evidence="2">Uncharacterized protein</fullName>
    </submittedName>
</protein>
<feature type="signal peptide" evidence="1">
    <location>
        <begin position="1"/>
        <end position="28"/>
    </location>
</feature>
<dbReference type="RefSeq" id="WP_285522970.1">
    <property type="nucleotide sequence ID" value="NZ_JASNGB010000062.1"/>
</dbReference>
<evidence type="ECO:0000256" key="1">
    <source>
        <dbReference type="SAM" id="SignalP"/>
    </source>
</evidence>
<evidence type="ECO:0000313" key="3">
    <source>
        <dbReference type="Proteomes" id="UP001302059"/>
    </source>
</evidence>
<reference evidence="2 3" key="1">
    <citation type="submission" date="2023-05" db="EMBL/GenBank/DDBJ databases">
        <authorList>
            <person name="Gao F."/>
        </authorList>
    </citation>
    <scope>NUCLEOTIDE SEQUENCE [LARGE SCALE GENOMIC DNA]</scope>
    <source>
        <strain evidence="2 3">MIMF12</strain>
    </source>
</reference>
<name>A0ABT7JGI6_9DEIO</name>
<gene>
    <name evidence="2" type="ORF">QOL99_08420</name>
</gene>
<dbReference type="EMBL" id="JASNGB010000062">
    <property type="protein sequence ID" value="MDL2344175.1"/>
    <property type="molecule type" value="Genomic_DNA"/>
</dbReference>
<keyword evidence="1" id="KW-0732">Signal</keyword>
<dbReference type="Proteomes" id="UP001302059">
    <property type="component" value="Unassembled WGS sequence"/>
</dbReference>
<accession>A0ABT7JGI6</accession>
<comment type="caution">
    <text evidence="2">The sequence shown here is derived from an EMBL/GenBank/DDBJ whole genome shotgun (WGS) entry which is preliminary data.</text>
</comment>
<keyword evidence="3" id="KW-1185">Reference proteome</keyword>